<name>A0ABU4HU24_9ACTN</name>
<dbReference type="RefSeq" id="WP_318597901.1">
    <property type="nucleotide sequence ID" value="NZ_JAWSTH010000035.1"/>
</dbReference>
<feature type="domain" description="DUF11" evidence="2">
    <location>
        <begin position="556"/>
        <end position="677"/>
    </location>
</feature>
<protein>
    <submittedName>
        <fullName evidence="5">Choice-of-anchor A family protein</fullName>
    </submittedName>
</protein>
<dbReference type="Gene3D" id="2.60.40.10">
    <property type="entry name" value="Immunoglobulins"/>
    <property type="match status" value="1"/>
</dbReference>
<keyword evidence="6" id="KW-1185">Reference proteome</keyword>
<dbReference type="InterPro" id="IPR046022">
    <property type="entry name" value="DUF5979"/>
</dbReference>
<keyword evidence="1" id="KW-0732">Signal</keyword>
<gene>
    <name evidence="5" type="ORF">R7226_14535</name>
</gene>
<dbReference type="Pfam" id="PF20597">
    <property type="entry name" value="pAdhesive_15"/>
    <property type="match status" value="1"/>
</dbReference>
<organism evidence="5 6">
    <name type="scientific">Conexibacter stalactiti</name>
    <dbReference type="NCBI Taxonomy" id="1940611"/>
    <lineage>
        <taxon>Bacteria</taxon>
        <taxon>Bacillati</taxon>
        <taxon>Actinomycetota</taxon>
        <taxon>Thermoleophilia</taxon>
        <taxon>Solirubrobacterales</taxon>
        <taxon>Conexibacteraceae</taxon>
        <taxon>Conexibacter</taxon>
    </lineage>
</organism>
<dbReference type="Pfam" id="PF01345">
    <property type="entry name" value="DUF11"/>
    <property type="match status" value="1"/>
</dbReference>
<feature type="domain" description="DUF5979" evidence="3">
    <location>
        <begin position="407"/>
        <end position="503"/>
    </location>
</feature>
<feature type="domain" description="Choice-of-anchor A" evidence="4">
    <location>
        <begin position="49"/>
        <end position="298"/>
    </location>
</feature>
<evidence type="ECO:0000313" key="5">
    <source>
        <dbReference type="EMBL" id="MDW5595564.1"/>
    </source>
</evidence>
<evidence type="ECO:0000313" key="6">
    <source>
        <dbReference type="Proteomes" id="UP001284601"/>
    </source>
</evidence>
<dbReference type="InterPro" id="IPR013783">
    <property type="entry name" value="Ig-like_fold"/>
</dbReference>
<feature type="chain" id="PRO_5045572200" evidence="1">
    <location>
        <begin position="21"/>
        <end position="808"/>
    </location>
</feature>
<feature type="signal peptide" evidence="1">
    <location>
        <begin position="1"/>
        <end position="20"/>
    </location>
</feature>
<evidence type="ECO:0000256" key="1">
    <source>
        <dbReference type="SAM" id="SignalP"/>
    </source>
</evidence>
<accession>A0ABU4HU24</accession>
<dbReference type="InterPro" id="IPR026588">
    <property type="entry name" value="Choice_anch_A"/>
</dbReference>
<sequence length="808" mass="84164">MKAFRIAIAAAALVALLATAAVVTAQSGGQSVRFVRGACAPTLADRNVSVFTIGDYVGINHEVAGRVVAAGDVSVEQMRVGTALEPNPDRFDLIAGGSITANGTTVAGGSASYGTTLTGQLLAPNGTIERAAPAADLAGIYASEAEASRAWTQLPANGTISGPTYGQLQFVGSDPERNVFRISAADLHQAQRIQVRVPAGSTTLIDVTGDAYSSATLPSVSVELWNGSDYVQVGGEDGTDLDQIRRKLLWNFADARSLQIGPGITWQGSIIAPNADARLSGSTQIYGSVVAANVDDQATFFLRPFDGCLPPPEPDPADDLTLLAECVDPVTGQVEMLLRNSGLADVDVTWADRLSAQQGAFTAPALKDTWFEVEDGDQPHVIDVHAGRTTLTARTSPSDGCVGEIFITKRVTGDGTPPGGRWSITVSGDNGHERRIALGDGQSRLLVVPGSIAPGSVTIGELPQGTRYVVTEPDPRGAVVSTSRNPVTITEENREEVVVGNDYSADPTVPPPVEPPVEPVLPPVTPPVQPTLPPDVNDSGRGPGLSLAVDTPTSADVAITETIAPRRLLVGGTTTLRVRVVNNGPQAAAGVVARELPQVDPQRPNRIARVLSVRASNGTARCNDVRPVRCQLGTLAAGESRTIVVRARVLRVGTLESVVYVSSTTPDRNTSNNADAAGLVVRAPTPALRAAISSPPRVTVGDHVRYRVSAIGGAPRGARHVRVCHRPPAGLLVRSAPGARRIGGRLCRDVPRLARGQRTSFVVNAVARASAAGRTLPLLARATATDLARAARADTTVDVIAVLPTGRG</sequence>
<dbReference type="Proteomes" id="UP001284601">
    <property type="component" value="Unassembled WGS sequence"/>
</dbReference>
<dbReference type="InterPro" id="IPR001434">
    <property type="entry name" value="OmcB-like_DUF11"/>
</dbReference>
<evidence type="ECO:0000259" key="4">
    <source>
        <dbReference type="Pfam" id="PF20597"/>
    </source>
</evidence>
<reference evidence="6" key="1">
    <citation type="submission" date="2023-07" db="EMBL/GenBank/DDBJ databases">
        <title>Conexibacter stalactiti sp. nov., isolated from stalactites in a lava cave and emended description of the genus Conexibacter.</title>
        <authorList>
            <person name="Lee S.D."/>
        </authorList>
    </citation>
    <scope>NUCLEOTIDE SEQUENCE [LARGE SCALE GENOMIC DNA]</scope>
    <source>
        <strain evidence="6">KCTC 39840</strain>
    </source>
</reference>
<comment type="caution">
    <text evidence="5">The sequence shown here is derived from an EMBL/GenBank/DDBJ whole genome shotgun (WGS) entry which is preliminary data.</text>
</comment>
<evidence type="ECO:0000259" key="2">
    <source>
        <dbReference type="Pfam" id="PF01345"/>
    </source>
</evidence>
<proteinExistence type="predicted"/>
<dbReference type="NCBIfam" id="TIGR04215">
    <property type="entry name" value="choice_anch_A"/>
    <property type="match status" value="1"/>
</dbReference>
<dbReference type="Pfam" id="PF19407">
    <property type="entry name" value="DUF5979"/>
    <property type="match status" value="1"/>
</dbReference>
<evidence type="ECO:0000259" key="3">
    <source>
        <dbReference type="Pfam" id="PF19407"/>
    </source>
</evidence>
<dbReference type="EMBL" id="JAWSTH010000035">
    <property type="protein sequence ID" value="MDW5595564.1"/>
    <property type="molecule type" value="Genomic_DNA"/>
</dbReference>